<evidence type="ECO:0000313" key="1">
    <source>
        <dbReference type="EMBL" id="KAF6216016.1"/>
    </source>
</evidence>
<accession>A0A8S9Y6S7</accession>
<dbReference type="EMBL" id="WIXP02000001">
    <property type="protein sequence ID" value="KAF6216016.1"/>
    <property type="molecule type" value="Genomic_DNA"/>
</dbReference>
<organism evidence="1 2">
    <name type="scientific">Apolygus lucorum</name>
    <name type="common">Small green plant bug</name>
    <name type="synonym">Lygocoris lucorum</name>
    <dbReference type="NCBI Taxonomy" id="248454"/>
    <lineage>
        <taxon>Eukaryota</taxon>
        <taxon>Metazoa</taxon>
        <taxon>Ecdysozoa</taxon>
        <taxon>Arthropoda</taxon>
        <taxon>Hexapoda</taxon>
        <taxon>Insecta</taxon>
        <taxon>Pterygota</taxon>
        <taxon>Neoptera</taxon>
        <taxon>Paraneoptera</taxon>
        <taxon>Hemiptera</taxon>
        <taxon>Heteroptera</taxon>
        <taxon>Panheteroptera</taxon>
        <taxon>Cimicomorpha</taxon>
        <taxon>Miridae</taxon>
        <taxon>Mirini</taxon>
        <taxon>Apolygus</taxon>
    </lineage>
</organism>
<proteinExistence type="predicted"/>
<evidence type="ECO:0000313" key="2">
    <source>
        <dbReference type="Proteomes" id="UP000466442"/>
    </source>
</evidence>
<sequence length="116" mass="12378">MTEGRGKLELPTSGLFRPAAADDSFSLALKTNISPVGRSAVLFGHVRDRISSVLSSHLLELGDERGCSLGAVVSSVLVTSSLPIIPLWPRQCSSSPLQPSCLLPGRKTTDRRCSFN</sequence>
<name>A0A8S9Y6S7_APOLU</name>
<dbReference type="AlphaFoldDB" id="A0A8S9Y6S7"/>
<keyword evidence="2" id="KW-1185">Reference proteome</keyword>
<dbReference type="Proteomes" id="UP000466442">
    <property type="component" value="Linkage Group LG1"/>
</dbReference>
<comment type="caution">
    <text evidence="1">The sequence shown here is derived from an EMBL/GenBank/DDBJ whole genome shotgun (WGS) entry which is preliminary data.</text>
</comment>
<gene>
    <name evidence="1" type="ORF">GE061_000353</name>
</gene>
<protein>
    <submittedName>
        <fullName evidence="1">Uncharacterized protein</fullName>
    </submittedName>
</protein>
<reference evidence="1" key="1">
    <citation type="journal article" date="2021" name="Mol. Ecol. Resour.">
        <title>Apolygus lucorum genome provides insights into omnivorousness and mesophyll feeding.</title>
        <authorList>
            <person name="Liu Y."/>
            <person name="Liu H."/>
            <person name="Wang H."/>
            <person name="Huang T."/>
            <person name="Liu B."/>
            <person name="Yang B."/>
            <person name="Yin L."/>
            <person name="Li B."/>
            <person name="Zhang Y."/>
            <person name="Zhang S."/>
            <person name="Jiang F."/>
            <person name="Zhang X."/>
            <person name="Ren Y."/>
            <person name="Wang B."/>
            <person name="Wang S."/>
            <person name="Lu Y."/>
            <person name="Wu K."/>
            <person name="Fan W."/>
            <person name="Wang G."/>
        </authorList>
    </citation>
    <scope>NUCLEOTIDE SEQUENCE</scope>
    <source>
        <strain evidence="1">12Hb</strain>
    </source>
</reference>